<comment type="caution">
    <text evidence="1">The sequence shown here is derived from an EMBL/GenBank/DDBJ whole genome shotgun (WGS) entry which is preliminary data.</text>
</comment>
<sequence>MSATSVELILPTTFALYTFDTMAVSTILKSEISSIILDESQENRWAITVAENCWLGAKKCSSFPLLTVDFNCSLIFSLTMHDTTEHAWNFISLHVTHETRPISNTAEL</sequence>
<organism evidence="1 2">
    <name type="scientific">Caerostris extrusa</name>
    <name type="common">Bark spider</name>
    <name type="synonym">Caerostris bankana</name>
    <dbReference type="NCBI Taxonomy" id="172846"/>
    <lineage>
        <taxon>Eukaryota</taxon>
        <taxon>Metazoa</taxon>
        <taxon>Ecdysozoa</taxon>
        <taxon>Arthropoda</taxon>
        <taxon>Chelicerata</taxon>
        <taxon>Arachnida</taxon>
        <taxon>Araneae</taxon>
        <taxon>Araneomorphae</taxon>
        <taxon>Entelegynae</taxon>
        <taxon>Araneoidea</taxon>
        <taxon>Araneidae</taxon>
        <taxon>Caerostris</taxon>
    </lineage>
</organism>
<protein>
    <submittedName>
        <fullName evidence="1">Uncharacterized protein</fullName>
    </submittedName>
</protein>
<gene>
    <name evidence="1" type="ORF">CEXT_456701</name>
</gene>
<proteinExistence type="predicted"/>
<name>A0AAV4Y9I1_CAEEX</name>
<dbReference type="EMBL" id="BPLR01019022">
    <property type="protein sequence ID" value="GIZ04003.1"/>
    <property type="molecule type" value="Genomic_DNA"/>
</dbReference>
<evidence type="ECO:0000313" key="2">
    <source>
        <dbReference type="Proteomes" id="UP001054945"/>
    </source>
</evidence>
<dbReference type="Proteomes" id="UP001054945">
    <property type="component" value="Unassembled WGS sequence"/>
</dbReference>
<evidence type="ECO:0000313" key="1">
    <source>
        <dbReference type="EMBL" id="GIZ04003.1"/>
    </source>
</evidence>
<dbReference type="AlphaFoldDB" id="A0AAV4Y9I1"/>
<keyword evidence="2" id="KW-1185">Reference proteome</keyword>
<accession>A0AAV4Y9I1</accession>
<reference evidence="1 2" key="1">
    <citation type="submission" date="2021-06" db="EMBL/GenBank/DDBJ databases">
        <title>Caerostris extrusa draft genome.</title>
        <authorList>
            <person name="Kono N."/>
            <person name="Arakawa K."/>
        </authorList>
    </citation>
    <scope>NUCLEOTIDE SEQUENCE [LARGE SCALE GENOMIC DNA]</scope>
</reference>